<name>A0ABV0MPN1_9TELE</name>
<comment type="caution">
    <text evidence="2">The sequence shown here is derived from an EMBL/GenBank/DDBJ whole genome shotgun (WGS) entry which is preliminary data.</text>
</comment>
<accession>A0ABV0MPN1</accession>
<evidence type="ECO:0000313" key="2">
    <source>
        <dbReference type="EMBL" id="MEQ2161071.1"/>
    </source>
</evidence>
<organism evidence="2 3">
    <name type="scientific">Goodea atripinnis</name>
    <dbReference type="NCBI Taxonomy" id="208336"/>
    <lineage>
        <taxon>Eukaryota</taxon>
        <taxon>Metazoa</taxon>
        <taxon>Chordata</taxon>
        <taxon>Craniata</taxon>
        <taxon>Vertebrata</taxon>
        <taxon>Euteleostomi</taxon>
        <taxon>Actinopterygii</taxon>
        <taxon>Neopterygii</taxon>
        <taxon>Teleostei</taxon>
        <taxon>Neoteleostei</taxon>
        <taxon>Acanthomorphata</taxon>
        <taxon>Ovalentaria</taxon>
        <taxon>Atherinomorphae</taxon>
        <taxon>Cyprinodontiformes</taxon>
        <taxon>Goodeidae</taxon>
        <taxon>Goodea</taxon>
    </lineage>
</organism>
<dbReference type="Proteomes" id="UP001476798">
    <property type="component" value="Unassembled WGS sequence"/>
</dbReference>
<reference evidence="2 3" key="1">
    <citation type="submission" date="2021-06" db="EMBL/GenBank/DDBJ databases">
        <authorList>
            <person name="Palmer J.M."/>
        </authorList>
    </citation>
    <scope>NUCLEOTIDE SEQUENCE [LARGE SCALE GENOMIC DNA]</scope>
    <source>
        <strain evidence="2 3">GA_2019</strain>
        <tissue evidence="2">Muscle</tissue>
    </source>
</reference>
<proteinExistence type="predicted"/>
<feature type="region of interest" description="Disordered" evidence="1">
    <location>
        <begin position="40"/>
        <end position="63"/>
    </location>
</feature>
<keyword evidence="3" id="KW-1185">Reference proteome</keyword>
<evidence type="ECO:0000313" key="3">
    <source>
        <dbReference type="Proteomes" id="UP001476798"/>
    </source>
</evidence>
<sequence length="104" mass="11017">MLCSSSPNPSIPIMPSKPNLESKLASCRDFVYDTSVNRPALPAGPCSPTDAGPEVQASSFSPPPQYDRCHLSFSLVKRLEFGPAPPRGVSHGLQSPQGGVKILL</sequence>
<gene>
    <name evidence="2" type="ORF">GOODEAATRI_006012</name>
</gene>
<evidence type="ECO:0000256" key="1">
    <source>
        <dbReference type="SAM" id="MobiDB-lite"/>
    </source>
</evidence>
<dbReference type="EMBL" id="JAHRIO010010278">
    <property type="protein sequence ID" value="MEQ2161071.1"/>
    <property type="molecule type" value="Genomic_DNA"/>
</dbReference>
<protein>
    <submittedName>
        <fullName evidence="2">Uncharacterized protein</fullName>
    </submittedName>
</protein>